<dbReference type="InterPro" id="IPR027443">
    <property type="entry name" value="IPNS-like_sf"/>
</dbReference>
<dbReference type="Pfam" id="PF03171">
    <property type="entry name" value="2OG-FeII_Oxy"/>
    <property type="match status" value="1"/>
</dbReference>
<dbReference type="GO" id="GO:0002229">
    <property type="term" value="P:defense response to oomycetes"/>
    <property type="evidence" value="ECO:0007669"/>
    <property type="project" value="UniProtKB-ARBA"/>
</dbReference>
<comment type="similarity">
    <text evidence="2 7">Belongs to the iron/ascorbate-dependent oxidoreductase family.</text>
</comment>
<dbReference type="InterPro" id="IPR044861">
    <property type="entry name" value="IPNS-like_FE2OG_OXY"/>
</dbReference>
<sequence length="339" mass="38106">MEKLISKRFNIQSVPESYVLPQELRPGKLVVPLCKTIPVVDLGGGDGHDQTEIIQQILKASQEFGFFQVINHGVSVKTIGDMLSVAKEFFEMPVEDIATLYSDNLKQICRVCTSIDYDKEEVHYWKDSLRHLCHPVEEYMHLWPQKPTRYREVAGTYSVEVRKLGLRLLGLLGEGLGLEPGYFGNELSKGELLLINNYPPCPDPSLTLGLPKHSDPNLITLLLQGDVYGLQVFKDGQWIGIEPLPNAFVVNLGHQLQIISNGMLRSAEHRVVTNSSVARTTVATFIYPSDECIIEPAQPLVKAHGPPLYRAFQYKEFKINYSAKFSEPEAQLAPFKLQS</sequence>
<evidence type="ECO:0000256" key="6">
    <source>
        <dbReference type="ARBA" id="ARBA00023004"/>
    </source>
</evidence>
<dbReference type="Proteomes" id="UP000655225">
    <property type="component" value="Unassembled WGS sequence"/>
</dbReference>
<evidence type="ECO:0000313" key="10">
    <source>
        <dbReference type="Proteomes" id="UP000655225"/>
    </source>
</evidence>
<evidence type="ECO:0000256" key="4">
    <source>
        <dbReference type="ARBA" id="ARBA00022964"/>
    </source>
</evidence>
<dbReference type="FunFam" id="2.60.120.330:FF:000007">
    <property type="entry name" value="Protein DMR6-like oxygenase 2"/>
    <property type="match status" value="1"/>
</dbReference>
<proteinExistence type="inferred from homology"/>
<dbReference type="InterPro" id="IPR026992">
    <property type="entry name" value="DIOX_N"/>
</dbReference>
<evidence type="ECO:0000256" key="5">
    <source>
        <dbReference type="ARBA" id="ARBA00023002"/>
    </source>
</evidence>
<dbReference type="GO" id="GO:0046872">
    <property type="term" value="F:metal ion binding"/>
    <property type="evidence" value="ECO:0007669"/>
    <property type="project" value="UniProtKB-KW"/>
</dbReference>
<dbReference type="OrthoDB" id="406156at2759"/>
<keyword evidence="4" id="KW-0223">Dioxygenase</keyword>
<dbReference type="PANTHER" id="PTHR47991">
    <property type="entry name" value="OXOGLUTARATE/IRON-DEPENDENT DIOXYGENASE"/>
    <property type="match status" value="1"/>
</dbReference>
<dbReference type="PROSITE" id="PS51471">
    <property type="entry name" value="FE2OG_OXY"/>
    <property type="match status" value="1"/>
</dbReference>
<evidence type="ECO:0000256" key="7">
    <source>
        <dbReference type="RuleBase" id="RU003682"/>
    </source>
</evidence>
<evidence type="ECO:0000256" key="3">
    <source>
        <dbReference type="ARBA" id="ARBA00022723"/>
    </source>
</evidence>
<evidence type="ECO:0000313" key="9">
    <source>
        <dbReference type="EMBL" id="KAF8401869.1"/>
    </source>
</evidence>
<comment type="caution">
    <text evidence="9">The sequence shown here is derived from an EMBL/GenBank/DDBJ whole genome shotgun (WGS) entry which is preliminary data.</text>
</comment>
<organism evidence="9 10">
    <name type="scientific">Tetracentron sinense</name>
    <name type="common">Spur-leaf</name>
    <dbReference type="NCBI Taxonomy" id="13715"/>
    <lineage>
        <taxon>Eukaryota</taxon>
        <taxon>Viridiplantae</taxon>
        <taxon>Streptophyta</taxon>
        <taxon>Embryophyta</taxon>
        <taxon>Tracheophyta</taxon>
        <taxon>Spermatophyta</taxon>
        <taxon>Magnoliopsida</taxon>
        <taxon>Trochodendrales</taxon>
        <taxon>Trochodendraceae</taxon>
        <taxon>Tetracentron</taxon>
    </lineage>
</organism>
<dbReference type="OMA" id="DMEACCE"/>
<keyword evidence="6 7" id="KW-0408">Iron</keyword>
<evidence type="ECO:0000256" key="2">
    <source>
        <dbReference type="ARBA" id="ARBA00008056"/>
    </source>
</evidence>
<dbReference type="AlphaFoldDB" id="A0A835DJ11"/>
<dbReference type="SUPFAM" id="SSF51197">
    <property type="entry name" value="Clavaminate synthase-like"/>
    <property type="match status" value="1"/>
</dbReference>
<keyword evidence="3 7" id="KW-0479">Metal-binding</keyword>
<dbReference type="Gene3D" id="2.60.120.330">
    <property type="entry name" value="B-lactam Antibiotic, Isopenicillin N Synthase, Chain"/>
    <property type="match status" value="1"/>
</dbReference>
<protein>
    <recommendedName>
        <fullName evidence="8">Fe2OG dioxygenase domain-containing protein</fullName>
    </recommendedName>
</protein>
<dbReference type="InterPro" id="IPR005123">
    <property type="entry name" value="Oxoglu/Fe-dep_dioxygenase_dom"/>
</dbReference>
<keyword evidence="10" id="KW-1185">Reference proteome</keyword>
<name>A0A835DJ11_TETSI</name>
<feature type="domain" description="Fe2OG dioxygenase" evidence="8">
    <location>
        <begin position="189"/>
        <end position="288"/>
    </location>
</feature>
<dbReference type="EMBL" id="JABCRI010000008">
    <property type="protein sequence ID" value="KAF8401869.1"/>
    <property type="molecule type" value="Genomic_DNA"/>
</dbReference>
<comment type="cofactor">
    <cofactor evidence="1">
        <name>L-ascorbate</name>
        <dbReference type="ChEBI" id="CHEBI:38290"/>
    </cofactor>
</comment>
<keyword evidence="5 7" id="KW-0560">Oxidoreductase</keyword>
<gene>
    <name evidence="9" type="ORF">HHK36_012818</name>
</gene>
<reference evidence="9 10" key="1">
    <citation type="submission" date="2020-04" db="EMBL/GenBank/DDBJ databases">
        <title>Plant Genome Project.</title>
        <authorList>
            <person name="Zhang R.-G."/>
        </authorList>
    </citation>
    <scope>NUCLEOTIDE SEQUENCE [LARGE SCALE GENOMIC DNA]</scope>
    <source>
        <strain evidence="9">YNK0</strain>
        <tissue evidence="9">Leaf</tissue>
    </source>
</reference>
<evidence type="ECO:0000259" key="8">
    <source>
        <dbReference type="PROSITE" id="PS51471"/>
    </source>
</evidence>
<dbReference type="Pfam" id="PF14226">
    <property type="entry name" value="DIOX_N"/>
    <property type="match status" value="1"/>
</dbReference>
<dbReference type="GO" id="GO:0051213">
    <property type="term" value="F:dioxygenase activity"/>
    <property type="evidence" value="ECO:0007669"/>
    <property type="project" value="UniProtKB-KW"/>
</dbReference>
<evidence type="ECO:0000256" key="1">
    <source>
        <dbReference type="ARBA" id="ARBA00001961"/>
    </source>
</evidence>
<dbReference type="InterPro" id="IPR050295">
    <property type="entry name" value="Plant_2OG-oxidoreductases"/>
</dbReference>
<accession>A0A835DJ11</accession>